<dbReference type="GO" id="GO:0016163">
    <property type="term" value="F:nitrogenase activity"/>
    <property type="evidence" value="ECO:0007669"/>
    <property type="project" value="UniProtKB-EC"/>
</dbReference>
<dbReference type="PROSITE" id="PS00692">
    <property type="entry name" value="NIFH_FRXC_2"/>
    <property type="match status" value="1"/>
</dbReference>
<dbReference type="PANTHER" id="PTHR42864:SF2">
    <property type="entry name" value="LIGHT-INDEPENDENT PROTOCHLOROPHYLLIDE REDUCTASE IRON-SULFUR ATP-BINDING PROTEIN"/>
    <property type="match status" value="1"/>
</dbReference>
<sequence length="272" mass="29816">MRKIAIYGKGGIGKSTTSANVCAALADNDYKVLQIGCDPKHDSTRTIVGDFIPTVLDIWTDSEREGFDITRSMVLFNGYKNISAIEAGGPEPGVGCAGRGIIRTMDILENLNIFEEEYDFVLYDVLGDVVCGGFAKPIQSGYATEIYIVTSGEFMALYAANNIAIAVEKVGKSRGVKLGGIICNSRNVDQEFELVSEFASRINSQMIHFVKRDQLIQKCERLAKTVVEKEGNSEAANGYRVLAQKIVGNNHFAIPAPLFFQELVDLCEKYTT</sequence>
<dbReference type="GO" id="GO:0005524">
    <property type="term" value="F:ATP binding"/>
    <property type="evidence" value="ECO:0007669"/>
    <property type="project" value="UniProtKB-KW"/>
</dbReference>
<organism evidence="13 14">
    <name type="scientific">Dendrosporobacter quercicolus</name>
    <dbReference type="NCBI Taxonomy" id="146817"/>
    <lineage>
        <taxon>Bacteria</taxon>
        <taxon>Bacillati</taxon>
        <taxon>Bacillota</taxon>
        <taxon>Negativicutes</taxon>
        <taxon>Selenomonadales</taxon>
        <taxon>Sporomusaceae</taxon>
        <taxon>Dendrosporobacter</taxon>
    </lineage>
</organism>
<keyword evidence="12" id="KW-0560">Oxidoreductase</keyword>
<evidence type="ECO:0000256" key="3">
    <source>
        <dbReference type="ARBA" id="ARBA00005504"/>
    </source>
</evidence>
<keyword evidence="9 12" id="KW-0408">Iron</keyword>
<dbReference type="OrthoDB" id="9778641at2"/>
<dbReference type="AlphaFoldDB" id="A0A1G9VWQ1"/>
<dbReference type="STRING" id="146817.SAMN04488502_10758"/>
<keyword evidence="10 12" id="KW-0411">Iron-sulfur</keyword>
<comment type="function">
    <text evidence="2">The key enzymatic reactions in nitrogen fixation are catalyzed by the nitrogenase complex, which has 2 components: the iron protein and the molybdenum-iron protein.</text>
</comment>
<keyword evidence="6 12" id="KW-0479">Metal-binding</keyword>
<comment type="subunit">
    <text evidence="4">Homodimer.</text>
</comment>
<dbReference type="InterPro" id="IPR000392">
    <property type="entry name" value="NifH/frxC"/>
</dbReference>
<keyword evidence="14" id="KW-1185">Reference proteome</keyword>
<evidence type="ECO:0000256" key="7">
    <source>
        <dbReference type="ARBA" id="ARBA00022741"/>
    </source>
</evidence>
<comment type="catalytic activity">
    <reaction evidence="11">
        <text>N2 + 8 reduced [2Fe-2S]-[ferredoxin] + 16 ATP + 16 H2O = H2 + 8 oxidized [2Fe-2S]-[ferredoxin] + 2 NH4(+) + 16 ADP + 16 phosphate + 6 H(+)</text>
        <dbReference type="Rhea" id="RHEA:21448"/>
        <dbReference type="Rhea" id="RHEA-COMP:10000"/>
        <dbReference type="Rhea" id="RHEA-COMP:10001"/>
        <dbReference type="ChEBI" id="CHEBI:15377"/>
        <dbReference type="ChEBI" id="CHEBI:15378"/>
        <dbReference type="ChEBI" id="CHEBI:17997"/>
        <dbReference type="ChEBI" id="CHEBI:18276"/>
        <dbReference type="ChEBI" id="CHEBI:28938"/>
        <dbReference type="ChEBI" id="CHEBI:30616"/>
        <dbReference type="ChEBI" id="CHEBI:33737"/>
        <dbReference type="ChEBI" id="CHEBI:33738"/>
        <dbReference type="ChEBI" id="CHEBI:43474"/>
        <dbReference type="ChEBI" id="CHEBI:456216"/>
        <dbReference type="EC" id="1.18.6.1"/>
    </reaction>
</comment>
<evidence type="ECO:0000256" key="8">
    <source>
        <dbReference type="ARBA" id="ARBA00022840"/>
    </source>
</evidence>
<proteinExistence type="inferred from homology"/>
<evidence type="ECO:0000256" key="10">
    <source>
        <dbReference type="ARBA" id="ARBA00023014"/>
    </source>
</evidence>
<gene>
    <name evidence="13" type="ORF">SAMN04488502_10758</name>
</gene>
<evidence type="ECO:0000256" key="11">
    <source>
        <dbReference type="ARBA" id="ARBA00047967"/>
    </source>
</evidence>
<protein>
    <recommendedName>
        <fullName evidence="5">nitrogenase</fullName>
        <ecNumber evidence="5">1.18.6.1</ecNumber>
    </recommendedName>
</protein>
<dbReference type="PIRSF" id="PIRSF000363">
    <property type="entry name" value="Nitrogenase_iron"/>
    <property type="match status" value="1"/>
</dbReference>
<evidence type="ECO:0000313" key="14">
    <source>
        <dbReference type="Proteomes" id="UP000214880"/>
    </source>
</evidence>
<dbReference type="EMBL" id="FNHB01000007">
    <property type="protein sequence ID" value="SDM76513.1"/>
    <property type="molecule type" value="Genomic_DNA"/>
</dbReference>
<evidence type="ECO:0000256" key="1">
    <source>
        <dbReference type="ARBA" id="ARBA00001966"/>
    </source>
</evidence>
<reference evidence="13 14" key="1">
    <citation type="submission" date="2016-10" db="EMBL/GenBank/DDBJ databases">
        <authorList>
            <person name="de Groot N.N."/>
        </authorList>
    </citation>
    <scope>NUCLEOTIDE SEQUENCE [LARGE SCALE GENOMIC DNA]</scope>
    <source>
        <strain evidence="13 14">DSM 1736</strain>
    </source>
</reference>
<evidence type="ECO:0000256" key="12">
    <source>
        <dbReference type="RuleBase" id="RU003688"/>
    </source>
</evidence>
<evidence type="ECO:0000256" key="2">
    <source>
        <dbReference type="ARBA" id="ARBA00002234"/>
    </source>
</evidence>
<dbReference type="SUPFAM" id="SSF52540">
    <property type="entry name" value="P-loop containing nucleoside triphosphate hydrolases"/>
    <property type="match status" value="1"/>
</dbReference>
<dbReference type="PROSITE" id="PS00746">
    <property type="entry name" value="NIFH_FRXC_1"/>
    <property type="match status" value="1"/>
</dbReference>
<accession>A0A1G9VWQ1</accession>
<dbReference type="Gene3D" id="3.40.50.300">
    <property type="entry name" value="P-loop containing nucleotide triphosphate hydrolases"/>
    <property type="match status" value="1"/>
</dbReference>
<comment type="similarity">
    <text evidence="3 12">Belongs to the NifH/BchL/ChlL family.</text>
</comment>
<evidence type="ECO:0000256" key="9">
    <source>
        <dbReference type="ARBA" id="ARBA00023004"/>
    </source>
</evidence>
<dbReference type="InterPro" id="IPR027417">
    <property type="entry name" value="P-loop_NTPase"/>
</dbReference>
<evidence type="ECO:0000256" key="4">
    <source>
        <dbReference type="ARBA" id="ARBA00011738"/>
    </source>
</evidence>
<dbReference type="EC" id="1.18.6.1" evidence="5"/>
<name>A0A1G9VWQ1_9FIRM</name>
<dbReference type="CDD" id="cd02040">
    <property type="entry name" value="NifH"/>
    <property type="match status" value="1"/>
</dbReference>
<dbReference type="PROSITE" id="PS51026">
    <property type="entry name" value="NIFH_FRXC_3"/>
    <property type="match status" value="1"/>
</dbReference>
<dbReference type="Pfam" id="PF00142">
    <property type="entry name" value="Fer4_NifH"/>
    <property type="match status" value="1"/>
</dbReference>
<dbReference type="RefSeq" id="WP_092074063.1">
    <property type="nucleotide sequence ID" value="NZ_FNHB01000007.1"/>
</dbReference>
<keyword evidence="8 12" id="KW-0067">ATP-binding</keyword>
<keyword evidence="12" id="KW-0004">4Fe-4S</keyword>
<evidence type="ECO:0000313" key="13">
    <source>
        <dbReference type="EMBL" id="SDM76513.1"/>
    </source>
</evidence>
<evidence type="ECO:0000256" key="5">
    <source>
        <dbReference type="ARBA" id="ARBA00012773"/>
    </source>
</evidence>
<dbReference type="PRINTS" id="PR00091">
    <property type="entry name" value="NITROGNASEII"/>
</dbReference>
<comment type="cofactor">
    <cofactor evidence="1">
        <name>[4Fe-4S] cluster</name>
        <dbReference type="ChEBI" id="CHEBI:49883"/>
    </cofactor>
</comment>
<dbReference type="PANTHER" id="PTHR42864">
    <property type="entry name" value="LIGHT-INDEPENDENT PROTOCHLOROPHYLLIDE REDUCTASE IRON-SULFUR ATP-BINDING PROTEIN"/>
    <property type="match status" value="1"/>
</dbReference>
<dbReference type="GO" id="GO:0046872">
    <property type="term" value="F:metal ion binding"/>
    <property type="evidence" value="ECO:0007669"/>
    <property type="project" value="UniProtKB-KW"/>
</dbReference>
<evidence type="ECO:0000256" key="6">
    <source>
        <dbReference type="ARBA" id="ARBA00022723"/>
    </source>
</evidence>
<keyword evidence="7 12" id="KW-0547">Nucleotide-binding</keyword>
<dbReference type="GO" id="GO:0051539">
    <property type="term" value="F:4 iron, 4 sulfur cluster binding"/>
    <property type="evidence" value="ECO:0007669"/>
    <property type="project" value="UniProtKB-KW"/>
</dbReference>
<dbReference type="Proteomes" id="UP000214880">
    <property type="component" value="Unassembled WGS sequence"/>
</dbReference>
<dbReference type="InterPro" id="IPR030655">
    <property type="entry name" value="NifH/chlL_CS"/>
</dbReference>